<dbReference type="AlphaFoldDB" id="A0A376F3W6"/>
<sequence length="108" mass="12268">MDMQKETLFSEVETANSKQLAVLKANFPQCFDKNGAFIQEKLLEIVKSSDVELSKESYSLNWLGKSYARLLAKEGANKRGNSSRLTQSFHFFMFEPIFSPVNALNQPI</sequence>
<gene>
    <name evidence="1" type="ORF">NCTC12123_00082</name>
</gene>
<proteinExistence type="predicted"/>
<protein>
    <submittedName>
        <fullName evidence="1">Uncharacterized protein</fullName>
    </submittedName>
</protein>
<evidence type="ECO:0000313" key="1">
    <source>
        <dbReference type="EMBL" id="STD17535.1"/>
    </source>
</evidence>
<evidence type="ECO:0000313" key="2">
    <source>
        <dbReference type="Proteomes" id="UP000255163"/>
    </source>
</evidence>
<accession>A0A376F3W6</accession>
<organism evidence="1 2">
    <name type="scientific">Enterobacter asburiae</name>
    <dbReference type="NCBI Taxonomy" id="61645"/>
    <lineage>
        <taxon>Bacteria</taxon>
        <taxon>Pseudomonadati</taxon>
        <taxon>Pseudomonadota</taxon>
        <taxon>Gammaproteobacteria</taxon>
        <taxon>Enterobacterales</taxon>
        <taxon>Enterobacteriaceae</taxon>
        <taxon>Enterobacter</taxon>
        <taxon>Enterobacter cloacae complex</taxon>
    </lineage>
</organism>
<name>A0A376F3W6_ENTAS</name>
<reference evidence="1 2" key="1">
    <citation type="submission" date="2018-06" db="EMBL/GenBank/DDBJ databases">
        <authorList>
            <consortium name="Pathogen Informatics"/>
            <person name="Doyle S."/>
        </authorList>
    </citation>
    <scope>NUCLEOTIDE SEQUENCE [LARGE SCALE GENOMIC DNA]</scope>
    <source>
        <strain evidence="1 2">NCTC12123</strain>
    </source>
</reference>
<dbReference type="EMBL" id="UFYI01000005">
    <property type="protein sequence ID" value="STD17535.1"/>
    <property type="molecule type" value="Genomic_DNA"/>
</dbReference>
<dbReference type="Proteomes" id="UP000255163">
    <property type="component" value="Unassembled WGS sequence"/>
</dbReference>